<keyword evidence="5" id="KW-1003">Cell membrane</keyword>
<keyword evidence="3 5" id="KW-0745">Spermidine biosynthesis</keyword>
<dbReference type="Proteomes" id="UP000029736">
    <property type="component" value="Unassembled WGS sequence"/>
</dbReference>
<feature type="transmembrane region" description="Helical" evidence="5">
    <location>
        <begin position="43"/>
        <end position="63"/>
    </location>
</feature>
<dbReference type="Pfam" id="PF01564">
    <property type="entry name" value="Spermine_synth"/>
    <property type="match status" value="1"/>
</dbReference>
<dbReference type="InterPro" id="IPR030373">
    <property type="entry name" value="PABS_CS"/>
</dbReference>
<comment type="caution">
    <text evidence="8">The sequence shown here is derived from an EMBL/GenBank/DDBJ whole genome shotgun (WGS) entry which is preliminary data.</text>
</comment>
<comment type="similarity">
    <text evidence="1 5">Belongs to the spermidine/spermine synthase family.</text>
</comment>
<dbReference type="PANTHER" id="PTHR43317:SF1">
    <property type="entry name" value="THERMOSPERMINE SYNTHASE ACAULIS5"/>
    <property type="match status" value="1"/>
</dbReference>
<dbReference type="RefSeq" id="WP_044224311.1">
    <property type="nucleotide sequence ID" value="NZ_JBKAGJ010000016.1"/>
</dbReference>
<dbReference type="CDD" id="cd02440">
    <property type="entry name" value="AdoMet_MTases"/>
    <property type="match status" value="1"/>
</dbReference>
<comment type="caution">
    <text evidence="5">Lacks conserved residue(s) required for the propagation of feature annotation.</text>
</comment>
<keyword evidence="2 5" id="KW-0808">Transferase</keyword>
<evidence type="ECO:0000256" key="2">
    <source>
        <dbReference type="ARBA" id="ARBA00022679"/>
    </source>
</evidence>
<keyword evidence="5" id="KW-0472">Membrane</keyword>
<dbReference type="EC" id="2.5.1.16" evidence="5"/>
<dbReference type="UniPathway" id="UPA00248">
    <property type="reaction ID" value="UER00314"/>
</dbReference>
<reference evidence="8 9" key="1">
    <citation type="journal article" date="2014" name="Int. J. Syst. Evol. Microbiol.">
        <title>Phaeodactylibacter xiamenensis gen. nov., sp. nov., a member of the family Saprospiraceae isolated from the marine alga Phaeodactylum tricornutum.</title>
        <authorList>
            <person name="Chen Z.Jr."/>
            <person name="Lei X."/>
            <person name="Lai Q."/>
            <person name="Li Y."/>
            <person name="Zhang B."/>
            <person name="Zhang J."/>
            <person name="Zhang H."/>
            <person name="Yang L."/>
            <person name="Zheng W."/>
            <person name="Tian Y."/>
            <person name="Yu Z."/>
            <person name="Xu H.Jr."/>
            <person name="Zheng T."/>
        </authorList>
    </citation>
    <scope>NUCLEOTIDE SEQUENCE [LARGE SCALE GENOMIC DNA]</scope>
    <source>
        <strain evidence="8 9">KD52</strain>
    </source>
</reference>
<dbReference type="Gene3D" id="3.40.50.150">
    <property type="entry name" value="Vaccinia Virus protein VP39"/>
    <property type="match status" value="1"/>
</dbReference>
<protein>
    <recommendedName>
        <fullName evidence="5">Polyamine aminopropyltransferase</fullName>
    </recommendedName>
    <alternativeName>
        <fullName evidence="5">Putrescine aminopropyltransferase</fullName>
        <shortName evidence="5">PAPT</shortName>
    </alternativeName>
    <alternativeName>
        <fullName evidence="5">Spermidine synthase</fullName>
        <shortName evidence="5">SPDS</shortName>
        <shortName evidence="5">SPDSY</shortName>
        <ecNumber evidence="5">2.5.1.16</ecNumber>
    </alternativeName>
</protein>
<evidence type="ECO:0000256" key="3">
    <source>
        <dbReference type="ARBA" id="ARBA00023066"/>
    </source>
</evidence>
<evidence type="ECO:0000259" key="7">
    <source>
        <dbReference type="PROSITE" id="PS51006"/>
    </source>
</evidence>
<feature type="transmembrane region" description="Helical" evidence="5">
    <location>
        <begin position="200"/>
        <end position="220"/>
    </location>
</feature>
<feature type="binding site" evidence="5">
    <location>
        <position position="321"/>
    </location>
    <ligand>
        <name>S-methyl-5'-thioadenosine</name>
        <dbReference type="ChEBI" id="CHEBI:17509"/>
    </ligand>
</feature>
<dbReference type="GO" id="GO:0010487">
    <property type="term" value="F:thermospermine synthase activity"/>
    <property type="evidence" value="ECO:0007669"/>
    <property type="project" value="UniProtKB-ARBA"/>
</dbReference>
<feature type="transmembrane region" description="Helical" evidence="5">
    <location>
        <begin position="150"/>
        <end position="169"/>
    </location>
</feature>
<dbReference type="GO" id="GO:0008295">
    <property type="term" value="P:spermidine biosynthetic process"/>
    <property type="evidence" value="ECO:0007669"/>
    <property type="project" value="UniProtKB-UniRule"/>
</dbReference>
<feature type="transmembrane region" description="Helical" evidence="5">
    <location>
        <begin position="75"/>
        <end position="97"/>
    </location>
</feature>
<dbReference type="STRING" id="1524460.IX84_19990"/>
<dbReference type="NCBIfam" id="NF002956">
    <property type="entry name" value="PRK03612.1"/>
    <property type="match status" value="1"/>
</dbReference>
<feature type="active site" description="Proton acceptor" evidence="5 6">
    <location>
        <position position="373"/>
    </location>
</feature>
<keyword evidence="5" id="KW-0812">Transmembrane</keyword>
<dbReference type="HAMAP" id="MF_00198">
    <property type="entry name" value="Spermidine_synth"/>
    <property type="match status" value="1"/>
</dbReference>
<sequence>MPFQKNRAEKTVLGIAIFIAGLCSIIYELLISTTSSYFLGDSITQFSLTIGFYMAAMGLGSYLSQWFPEERLAAWFIGVEGLLGLVGGASVPLLYFFFTRVSPEAYQGLVLGLTVVIGVLTGFEIPLLARIMKKYYPLRENLANVMSLDYFGALLATLLFPFLLLPFFGLFRSSVFFGLVNISLGVFILLYFAGRLPRSLVRGMFGVTLGISLVFGILLYQAQPLLEDWDSRSYPHRIVYSERTPYQQLTVTKNRSDVRLYINRVIQFSSVDEYRYHEALGIIPLEAAPYQEQVLILGGGEGLLAREVLKHPGVKQVTIVDLDPAVFRLGREQPYIRELNEGVLDHPKVQTIAQDASQFLAETENYYDLILVDLPDPSNEAVARLYSTWFFGMARNRLTANGVLATQATSPFHTRDAFWCIVETLQATGFRHVLPYHTYVPSFGDWGFVLAGAQPLAITSFRTNLPVRYLDGEVVEAMLHFPDDSARPSGLEPNRLDQPALLDYYLEDWEKWSREVVVE</sequence>
<comment type="subunit">
    <text evidence="5">Homodimer or homotetramer.</text>
</comment>
<dbReference type="PROSITE" id="PS01330">
    <property type="entry name" value="PABS_1"/>
    <property type="match status" value="1"/>
</dbReference>
<evidence type="ECO:0000313" key="9">
    <source>
        <dbReference type="Proteomes" id="UP000029736"/>
    </source>
</evidence>
<feature type="binding site" evidence="5">
    <location>
        <position position="277"/>
    </location>
    <ligand>
        <name>spermidine</name>
        <dbReference type="ChEBI" id="CHEBI:57834"/>
    </ligand>
</feature>
<gene>
    <name evidence="5" type="primary">speE</name>
    <name evidence="8" type="ORF">IX84_19990</name>
</gene>
<organism evidence="8 9">
    <name type="scientific">Phaeodactylibacter xiamenensis</name>
    <dbReference type="NCBI Taxonomy" id="1524460"/>
    <lineage>
        <taxon>Bacteria</taxon>
        <taxon>Pseudomonadati</taxon>
        <taxon>Bacteroidota</taxon>
        <taxon>Saprospiria</taxon>
        <taxon>Saprospirales</taxon>
        <taxon>Haliscomenobacteraceae</taxon>
        <taxon>Phaeodactylibacter</taxon>
    </lineage>
</organism>
<comment type="function">
    <text evidence="5">Catalyzes the irreversible transfer of a propylamine group from the amino donor S-adenosylmethioninamine (decarboxy-AdoMet) to putrescine (1,4-diaminobutane) to yield spermidine.</text>
</comment>
<comment type="pathway">
    <text evidence="5">Amine and polyamine biosynthesis; spermidine biosynthesis; spermidine from putrescine: step 1/1.</text>
</comment>
<dbReference type="InterPro" id="IPR030374">
    <property type="entry name" value="PABS"/>
</dbReference>
<evidence type="ECO:0000256" key="5">
    <source>
        <dbReference type="HAMAP-Rule" id="MF_00198"/>
    </source>
</evidence>
<dbReference type="GO" id="GO:0005886">
    <property type="term" value="C:plasma membrane"/>
    <property type="evidence" value="ECO:0007669"/>
    <property type="project" value="UniProtKB-SubCell"/>
</dbReference>
<dbReference type="InterPro" id="IPR001045">
    <property type="entry name" value="Spermi_synthase"/>
</dbReference>
<keyword evidence="9" id="KW-1185">Reference proteome</keyword>
<dbReference type="AlphaFoldDB" id="A0A098S334"/>
<proteinExistence type="inferred from homology"/>
<evidence type="ECO:0000313" key="8">
    <source>
        <dbReference type="EMBL" id="KGE86749.1"/>
    </source>
</evidence>
<dbReference type="PANTHER" id="PTHR43317">
    <property type="entry name" value="THERMOSPERMINE SYNTHASE ACAULIS5"/>
    <property type="match status" value="1"/>
</dbReference>
<name>A0A098S334_9BACT</name>
<dbReference type="EMBL" id="JPOS01000075">
    <property type="protein sequence ID" value="KGE86749.1"/>
    <property type="molecule type" value="Genomic_DNA"/>
</dbReference>
<accession>A0A098S334</accession>
<keyword evidence="5" id="KW-1133">Transmembrane helix</keyword>
<feature type="domain" description="PABS" evidence="7">
    <location>
        <begin position="217"/>
        <end position="453"/>
    </location>
</feature>
<dbReference type="InterPro" id="IPR029063">
    <property type="entry name" value="SAM-dependent_MTases_sf"/>
</dbReference>
<evidence type="ECO:0000256" key="4">
    <source>
        <dbReference type="ARBA" id="ARBA00023115"/>
    </source>
</evidence>
<dbReference type="GO" id="GO:0004766">
    <property type="term" value="F:spermidine synthase activity"/>
    <property type="evidence" value="ECO:0007669"/>
    <property type="project" value="UniProtKB-UniRule"/>
</dbReference>
<dbReference type="PROSITE" id="PS51006">
    <property type="entry name" value="PABS_2"/>
    <property type="match status" value="1"/>
</dbReference>
<feature type="binding site" evidence="5">
    <location>
        <begin position="355"/>
        <end position="356"/>
    </location>
    <ligand>
        <name>S-methyl-5'-thioadenosine</name>
        <dbReference type="ChEBI" id="CHEBI:17509"/>
    </ligand>
</feature>
<evidence type="ECO:0000256" key="1">
    <source>
        <dbReference type="ARBA" id="ARBA00007867"/>
    </source>
</evidence>
<comment type="catalytic activity">
    <reaction evidence="5">
        <text>S-adenosyl 3-(methylsulfanyl)propylamine + putrescine = S-methyl-5'-thioadenosine + spermidine + H(+)</text>
        <dbReference type="Rhea" id="RHEA:12721"/>
        <dbReference type="ChEBI" id="CHEBI:15378"/>
        <dbReference type="ChEBI" id="CHEBI:17509"/>
        <dbReference type="ChEBI" id="CHEBI:57443"/>
        <dbReference type="ChEBI" id="CHEBI:57834"/>
        <dbReference type="ChEBI" id="CHEBI:326268"/>
        <dbReference type="EC" id="2.5.1.16"/>
    </reaction>
</comment>
<keyword evidence="4 5" id="KW-0620">Polyamine biosynthesis</keyword>
<feature type="transmembrane region" description="Helical" evidence="5">
    <location>
        <begin position="109"/>
        <end position="129"/>
    </location>
</feature>
<comment type="subcellular location">
    <subcellularLocation>
        <location evidence="5">Cell membrane</location>
        <topology evidence="5">Multi-pass membrane protein</topology>
    </subcellularLocation>
</comment>
<feature type="binding site" evidence="5">
    <location>
        <position position="247"/>
    </location>
    <ligand>
        <name>S-methyl-5'-thioadenosine</name>
        <dbReference type="ChEBI" id="CHEBI:17509"/>
    </ligand>
</feature>
<feature type="transmembrane region" description="Helical" evidence="5">
    <location>
        <begin position="12"/>
        <end position="31"/>
    </location>
</feature>
<feature type="transmembrane region" description="Helical" evidence="5">
    <location>
        <begin position="175"/>
        <end position="193"/>
    </location>
</feature>
<feature type="binding site" evidence="5">
    <location>
        <position position="301"/>
    </location>
    <ligand>
        <name>spermidine</name>
        <dbReference type="ChEBI" id="CHEBI:57834"/>
    </ligand>
</feature>
<dbReference type="OrthoDB" id="9793120at2"/>
<evidence type="ECO:0000256" key="6">
    <source>
        <dbReference type="PROSITE-ProRule" id="PRU00354"/>
    </source>
</evidence>
<dbReference type="SUPFAM" id="SSF53335">
    <property type="entry name" value="S-adenosyl-L-methionine-dependent methyltransferases"/>
    <property type="match status" value="1"/>
</dbReference>